<keyword evidence="5" id="KW-1185">Reference proteome</keyword>
<dbReference type="InterPro" id="IPR036866">
    <property type="entry name" value="RibonucZ/Hydroxyglut_hydro"/>
</dbReference>
<dbReference type="PANTHER" id="PTHR43546:SF3">
    <property type="entry name" value="UPF0173 METAL-DEPENDENT HYDROLASE MJ1163"/>
    <property type="match status" value="1"/>
</dbReference>
<dbReference type="GO" id="GO:0016787">
    <property type="term" value="F:hydrolase activity"/>
    <property type="evidence" value="ECO:0007669"/>
    <property type="project" value="UniProtKB-KW"/>
</dbReference>
<name>A0ABM7WDA4_9BACT</name>
<comment type="similarity">
    <text evidence="2">Belongs to the UPF0173 family.</text>
</comment>
<dbReference type="SMART" id="SM00849">
    <property type="entry name" value="Lactamase_B"/>
    <property type="match status" value="1"/>
</dbReference>
<dbReference type="PANTHER" id="PTHR43546">
    <property type="entry name" value="UPF0173 METAL-DEPENDENT HYDROLASE MJ1163-RELATED"/>
    <property type="match status" value="1"/>
</dbReference>
<protein>
    <recommendedName>
        <fullName evidence="2">UPF0173 metal-dependent hydrolase DPPLL_33300</fullName>
    </recommendedName>
</protein>
<keyword evidence="1 2" id="KW-0378">Hydrolase</keyword>
<dbReference type="Gene3D" id="3.60.15.10">
    <property type="entry name" value="Ribonuclease Z/Hydroxyacylglutathione hydrolase-like"/>
    <property type="match status" value="1"/>
</dbReference>
<dbReference type="RefSeq" id="WP_284152293.1">
    <property type="nucleotide sequence ID" value="NZ_AP025516.1"/>
</dbReference>
<evidence type="ECO:0000256" key="1">
    <source>
        <dbReference type="ARBA" id="ARBA00022801"/>
    </source>
</evidence>
<reference evidence="4 5" key="1">
    <citation type="submission" date="2022-01" db="EMBL/GenBank/DDBJ databases">
        <title>Desulfofustis limnae sp. nov., a novel mesophilic sulfate-reducing bacterium isolated from marsh soil.</title>
        <authorList>
            <person name="Watanabe M."/>
            <person name="Takahashi A."/>
            <person name="Kojima H."/>
            <person name="Fukui M."/>
        </authorList>
    </citation>
    <scope>NUCLEOTIDE SEQUENCE [LARGE SCALE GENOMIC DNA]</scope>
    <source>
        <strain evidence="4 5">PPLL</strain>
    </source>
</reference>
<dbReference type="Pfam" id="PF12706">
    <property type="entry name" value="Lactamase_B_2"/>
    <property type="match status" value="1"/>
</dbReference>
<dbReference type="Proteomes" id="UP000830055">
    <property type="component" value="Chromosome"/>
</dbReference>
<evidence type="ECO:0000313" key="5">
    <source>
        <dbReference type="Proteomes" id="UP000830055"/>
    </source>
</evidence>
<sequence>MKLRYFSHSSFQITTDSGLVLLIDPFLDDNPTSPVKSGDVRADFIVLTHAHGDHVGDAFKIAKRCDSLFICVHELANYCIDKGFRAHNMHIGGAHQFPFGRLKFTIAHHGSMTPDNTYGGLAAGVLLTIDGITVYHTGDTGLFYDMKLIGEMNRIDYMLLPIGDNFTMGIDDAVKAVELAQPGLAIPMHYDTFSVIGADPEEFKRKVEAHGQNAQVLAYGQEMVLTAQ</sequence>
<dbReference type="HAMAP" id="MF_00457">
    <property type="entry name" value="UPF0173"/>
    <property type="match status" value="1"/>
</dbReference>
<dbReference type="InterPro" id="IPR001279">
    <property type="entry name" value="Metallo-B-lactamas"/>
</dbReference>
<dbReference type="InterPro" id="IPR050114">
    <property type="entry name" value="UPF0173_UPF0282_UlaG_hydrolase"/>
</dbReference>
<evidence type="ECO:0000259" key="3">
    <source>
        <dbReference type="SMART" id="SM00849"/>
    </source>
</evidence>
<organism evidence="4 5">
    <name type="scientific">Desulfofustis limnaeus</name>
    <dbReference type="NCBI Taxonomy" id="2740163"/>
    <lineage>
        <taxon>Bacteria</taxon>
        <taxon>Pseudomonadati</taxon>
        <taxon>Thermodesulfobacteriota</taxon>
        <taxon>Desulfobulbia</taxon>
        <taxon>Desulfobulbales</taxon>
        <taxon>Desulfocapsaceae</taxon>
        <taxon>Desulfofustis</taxon>
    </lineage>
</organism>
<accession>A0ABM7WDA4</accession>
<evidence type="ECO:0000313" key="4">
    <source>
        <dbReference type="EMBL" id="BDD88965.1"/>
    </source>
</evidence>
<feature type="domain" description="Metallo-beta-lactamase" evidence="3">
    <location>
        <begin position="7"/>
        <end position="189"/>
    </location>
</feature>
<dbReference type="NCBIfam" id="NF001911">
    <property type="entry name" value="PRK00685.1"/>
    <property type="match status" value="1"/>
</dbReference>
<proteinExistence type="inferred from homology"/>
<dbReference type="InterPro" id="IPR022877">
    <property type="entry name" value="UPF0173"/>
</dbReference>
<evidence type="ECO:0000256" key="2">
    <source>
        <dbReference type="HAMAP-Rule" id="MF_00457"/>
    </source>
</evidence>
<dbReference type="EMBL" id="AP025516">
    <property type="protein sequence ID" value="BDD88965.1"/>
    <property type="molecule type" value="Genomic_DNA"/>
</dbReference>
<gene>
    <name evidence="4" type="ORF">DPPLL_33300</name>
</gene>
<dbReference type="SUPFAM" id="SSF56281">
    <property type="entry name" value="Metallo-hydrolase/oxidoreductase"/>
    <property type="match status" value="1"/>
</dbReference>